<keyword evidence="3 6" id="KW-0378">Hydrolase</keyword>
<comment type="caution">
    <text evidence="6">Lacks conserved residue(s) required for the propagation of feature annotation.</text>
</comment>
<keyword evidence="1 6" id="KW-0645">Protease</keyword>
<proteinExistence type="predicted"/>
<sequence length="587" mass="66572">MSYTPSAERFDSSKFDLSANCFYDVALKLGSSFLFPKPISRWIPLDKDHPPFNMTSNTSLLVVALLIGSSSLIRAEVEHANPRHLTEEDFKIADTLDDEALWESLDEKFKTTGGPLNTVYNGTQYKSLWGIWKDNTVPYQIIGDFSSNDRAAIAKAIQYLERETCVRFRPTENSNSLPRMDIKAANLGGFCYAVWNTGGGVSATVNLSPNSACTMPRTILHEILHGFSWYHTHKRPDRDAHVKVLWDNVLGSKRDEFSICSGCCCKTWDTPYDCDSVMHYAQDQMSSNGKDTLAPVSGSCQLLPFSRWNHKTPYLSSEDMKFLRLRGARMVSGDSGGDFQFLTEENFARGRTLDVRALMAQIKEIQPFQEPVFNFTNGAEEKSVWAIWPNGEIPYTIQGEFSRTDLDAIAASFEYIEHNSCVKFVPTSNTNALPRMDIETYYEEFGICYTQWQTDGGTQTYARVQLSPSSACTVPRTIIHEIMHGFSMYHTHTRPDRDDHIRVMWDNISPGKEPQFEPCSGCCCDTWEEPYDCSSVMHYAANQMSSNGRDTLESVDENCQLLPFNEWNLHQPYMSASDVDLINQQYC</sequence>
<dbReference type="EC" id="3.4.24.-" evidence="7"/>
<dbReference type="PRINTS" id="PR00480">
    <property type="entry name" value="ASTACIN"/>
</dbReference>
<dbReference type="AlphaFoldDB" id="A0A553PJD0"/>
<dbReference type="OMA" id="YVTIDYS"/>
<evidence type="ECO:0000259" key="8">
    <source>
        <dbReference type="PROSITE" id="PS51864"/>
    </source>
</evidence>
<dbReference type="Gene3D" id="3.40.390.10">
    <property type="entry name" value="Collagenase (Catalytic Domain)"/>
    <property type="match status" value="2"/>
</dbReference>
<feature type="active site" evidence="6">
    <location>
        <position position="481"/>
    </location>
</feature>
<name>A0A553PJD0_TIGCA</name>
<dbReference type="InterPro" id="IPR001506">
    <property type="entry name" value="Peptidase_M12A"/>
</dbReference>
<feature type="domain" description="Peptidase M12A" evidence="8">
    <location>
        <begin position="121"/>
        <end position="332"/>
    </location>
</feature>
<evidence type="ECO:0000256" key="3">
    <source>
        <dbReference type="ARBA" id="ARBA00022801"/>
    </source>
</evidence>
<dbReference type="SMART" id="SM00235">
    <property type="entry name" value="ZnMc"/>
    <property type="match status" value="2"/>
</dbReference>
<feature type="active site" evidence="6">
    <location>
        <position position="222"/>
    </location>
</feature>
<keyword evidence="6" id="KW-1015">Disulfide bond</keyword>
<feature type="domain" description="Peptidase M12A" evidence="8">
    <location>
        <begin position="374"/>
        <end position="587"/>
    </location>
</feature>
<feature type="binding site" evidence="6">
    <location>
        <position position="231"/>
    </location>
    <ligand>
        <name>Zn(2+)</name>
        <dbReference type="ChEBI" id="CHEBI:29105"/>
        <note>catalytic</note>
    </ligand>
</feature>
<dbReference type="PANTHER" id="PTHR10127">
    <property type="entry name" value="DISCOIDIN, CUB, EGF, LAMININ , AND ZINC METALLOPROTEASE DOMAIN CONTAINING"/>
    <property type="match status" value="1"/>
</dbReference>
<dbReference type="SUPFAM" id="SSF55486">
    <property type="entry name" value="Metalloproteases ('zincins'), catalytic domain"/>
    <property type="match status" value="2"/>
</dbReference>
<dbReference type="PANTHER" id="PTHR10127:SF780">
    <property type="entry name" value="METALLOENDOPEPTIDASE"/>
    <property type="match status" value="1"/>
</dbReference>
<accession>A0A553PJD0</accession>
<gene>
    <name evidence="9" type="ORF">TCAL_07850</name>
</gene>
<evidence type="ECO:0000256" key="6">
    <source>
        <dbReference type="PROSITE-ProRule" id="PRU01211"/>
    </source>
</evidence>
<dbReference type="PROSITE" id="PS51864">
    <property type="entry name" value="ASTACIN"/>
    <property type="match status" value="2"/>
</dbReference>
<keyword evidence="4 6" id="KW-0862">Zinc</keyword>
<dbReference type="InterPro" id="IPR006026">
    <property type="entry name" value="Peptidase_Metallo"/>
</dbReference>
<dbReference type="GO" id="GO:0008270">
    <property type="term" value="F:zinc ion binding"/>
    <property type="evidence" value="ECO:0007669"/>
    <property type="project" value="UniProtKB-UniRule"/>
</dbReference>
<dbReference type="InterPro" id="IPR024079">
    <property type="entry name" value="MetalloPept_cat_dom_sf"/>
</dbReference>
<dbReference type="Pfam" id="PF01400">
    <property type="entry name" value="Astacin"/>
    <property type="match status" value="2"/>
</dbReference>
<evidence type="ECO:0000313" key="10">
    <source>
        <dbReference type="Proteomes" id="UP000318571"/>
    </source>
</evidence>
<comment type="caution">
    <text evidence="9">The sequence shown here is derived from an EMBL/GenBank/DDBJ whole genome shotgun (WGS) entry which is preliminary data.</text>
</comment>
<feature type="binding site" evidence="6">
    <location>
        <position position="490"/>
    </location>
    <ligand>
        <name>Zn(2+)</name>
        <dbReference type="ChEBI" id="CHEBI:29105"/>
        <note>catalytic</note>
    </ligand>
</feature>
<organism evidence="9 10">
    <name type="scientific">Tigriopus californicus</name>
    <name type="common">Marine copepod</name>
    <dbReference type="NCBI Taxonomy" id="6832"/>
    <lineage>
        <taxon>Eukaryota</taxon>
        <taxon>Metazoa</taxon>
        <taxon>Ecdysozoa</taxon>
        <taxon>Arthropoda</taxon>
        <taxon>Crustacea</taxon>
        <taxon>Multicrustacea</taxon>
        <taxon>Hexanauplia</taxon>
        <taxon>Copepoda</taxon>
        <taxon>Harpacticoida</taxon>
        <taxon>Harpacticidae</taxon>
        <taxon>Tigriopus</taxon>
    </lineage>
</organism>
<keyword evidence="10" id="KW-1185">Reference proteome</keyword>
<protein>
    <recommendedName>
        <fullName evidence="7">Metalloendopeptidase</fullName>
        <ecNumber evidence="7">3.4.24.-</ecNumber>
    </recommendedName>
</protein>
<keyword evidence="5 6" id="KW-0482">Metalloprotease</keyword>
<feature type="binding site" evidence="6">
    <location>
        <position position="221"/>
    </location>
    <ligand>
        <name>Zn(2+)</name>
        <dbReference type="ChEBI" id="CHEBI:29105"/>
        <note>catalytic</note>
    </ligand>
</feature>
<comment type="cofactor">
    <cofactor evidence="6 7">
        <name>Zn(2+)</name>
        <dbReference type="ChEBI" id="CHEBI:29105"/>
    </cofactor>
    <text evidence="6 7">Binds 1 zinc ion per subunit.</text>
</comment>
<feature type="binding site" evidence="6">
    <location>
        <position position="225"/>
    </location>
    <ligand>
        <name>Zn(2+)</name>
        <dbReference type="ChEBI" id="CHEBI:29105"/>
        <note>catalytic</note>
    </ligand>
</feature>
<dbReference type="GO" id="GO:0004222">
    <property type="term" value="F:metalloendopeptidase activity"/>
    <property type="evidence" value="ECO:0007669"/>
    <property type="project" value="UniProtKB-UniRule"/>
</dbReference>
<evidence type="ECO:0000256" key="2">
    <source>
        <dbReference type="ARBA" id="ARBA00022723"/>
    </source>
</evidence>
<evidence type="ECO:0000256" key="4">
    <source>
        <dbReference type="ARBA" id="ARBA00022833"/>
    </source>
</evidence>
<dbReference type="STRING" id="6832.A0A553PJD0"/>
<keyword evidence="2 6" id="KW-0479">Metal-binding</keyword>
<dbReference type="EMBL" id="VCGU01000003">
    <property type="protein sequence ID" value="TRY77774.1"/>
    <property type="molecule type" value="Genomic_DNA"/>
</dbReference>
<dbReference type="Proteomes" id="UP000318571">
    <property type="component" value="Chromosome 11"/>
</dbReference>
<evidence type="ECO:0000313" key="9">
    <source>
        <dbReference type="EMBL" id="TRY77774.1"/>
    </source>
</evidence>
<dbReference type="GO" id="GO:0006508">
    <property type="term" value="P:proteolysis"/>
    <property type="evidence" value="ECO:0007669"/>
    <property type="project" value="UniProtKB-KW"/>
</dbReference>
<reference evidence="9 10" key="1">
    <citation type="journal article" date="2018" name="Nat. Ecol. Evol.">
        <title>Genomic signatures of mitonuclear coevolution across populations of Tigriopus californicus.</title>
        <authorList>
            <person name="Barreto F.S."/>
            <person name="Watson E.T."/>
            <person name="Lima T.G."/>
            <person name="Willett C.S."/>
            <person name="Edmands S."/>
            <person name="Li W."/>
            <person name="Burton R.S."/>
        </authorList>
    </citation>
    <scope>NUCLEOTIDE SEQUENCE [LARGE SCALE GENOMIC DNA]</scope>
    <source>
        <strain evidence="9 10">San Diego</strain>
    </source>
</reference>
<evidence type="ECO:0000256" key="5">
    <source>
        <dbReference type="ARBA" id="ARBA00023049"/>
    </source>
</evidence>
<evidence type="ECO:0000256" key="7">
    <source>
        <dbReference type="RuleBase" id="RU361183"/>
    </source>
</evidence>
<evidence type="ECO:0000256" key="1">
    <source>
        <dbReference type="ARBA" id="ARBA00022670"/>
    </source>
</evidence>
<feature type="disulfide bond" evidence="6">
    <location>
        <begin position="191"/>
        <end position="213"/>
    </location>
</feature>
<feature type="binding site" evidence="6">
    <location>
        <position position="480"/>
    </location>
    <ligand>
        <name>Zn(2+)</name>
        <dbReference type="ChEBI" id="CHEBI:29105"/>
        <note>catalytic</note>
    </ligand>
</feature>
<feature type="binding site" evidence="6">
    <location>
        <position position="484"/>
    </location>
    <ligand>
        <name>Zn(2+)</name>
        <dbReference type="ChEBI" id="CHEBI:29105"/>
        <note>catalytic</note>
    </ligand>
</feature>